<dbReference type="Gene3D" id="3.10.129.10">
    <property type="entry name" value="Hotdog Thioesterase"/>
    <property type="match status" value="2"/>
</dbReference>
<reference evidence="5" key="1">
    <citation type="journal article" date="2014" name="Proc. Natl. Acad. Sci. U.S.A.">
        <title>Extensive sampling of basidiomycete genomes demonstrates inadequacy of the white-rot/brown-rot paradigm for wood decay fungi.</title>
        <authorList>
            <person name="Riley R."/>
            <person name="Salamov A.A."/>
            <person name="Brown D.W."/>
            <person name="Nagy L.G."/>
            <person name="Floudas D."/>
            <person name="Held B.W."/>
            <person name="Levasseur A."/>
            <person name="Lombard V."/>
            <person name="Morin E."/>
            <person name="Otillar R."/>
            <person name="Lindquist E.A."/>
            <person name="Sun H."/>
            <person name="LaButti K.M."/>
            <person name="Schmutz J."/>
            <person name="Jabbour D."/>
            <person name="Luo H."/>
            <person name="Baker S.E."/>
            <person name="Pisabarro A.G."/>
            <person name="Walton J.D."/>
            <person name="Blanchette R.A."/>
            <person name="Henrissat B."/>
            <person name="Martin F."/>
            <person name="Cullen D."/>
            <person name="Hibbett D.S."/>
            <person name="Grigoriev I.V."/>
        </authorList>
    </citation>
    <scope>NUCLEOTIDE SEQUENCE [LARGE SCALE GENOMIC DNA]</scope>
    <source>
        <strain evidence="5">FD-172 SS1</strain>
    </source>
</reference>
<keyword evidence="1" id="KW-0378">Hydrolase</keyword>
<dbReference type="InterPro" id="IPR029069">
    <property type="entry name" value="HotDog_dom_sf"/>
</dbReference>
<dbReference type="InterPro" id="IPR040170">
    <property type="entry name" value="Cytosol_ACT"/>
</dbReference>
<dbReference type="GO" id="GO:0005829">
    <property type="term" value="C:cytosol"/>
    <property type="evidence" value="ECO:0007669"/>
    <property type="project" value="TreeGrafter"/>
</dbReference>
<dbReference type="CDD" id="cd03442">
    <property type="entry name" value="BFIT_BACH"/>
    <property type="match status" value="2"/>
</dbReference>
<dbReference type="HOGENOM" id="CLU_033099_0_0_1"/>
<evidence type="ECO:0000256" key="2">
    <source>
        <dbReference type="SAM" id="MobiDB-lite"/>
    </source>
</evidence>
<dbReference type="OrthoDB" id="3184331at2759"/>
<dbReference type="GO" id="GO:0052816">
    <property type="term" value="F:long-chain fatty acyl-CoA hydrolase activity"/>
    <property type="evidence" value="ECO:0007669"/>
    <property type="project" value="TreeGrafter"/>
</dbReference>
<dbReference type="EMBL" id="KL198056">
    <property type="protein sequence ID" value="KDQ11705.1"/>
    <property type="molecule type" value="Genomic_DNA"/>
</dbReference>
<organism evidence="4 5">
    <name type="scientific">Botryobasidium botryosum (strain FD-172 SS1)</name>
    <dbReference type="NCBI Taxonomy" id="930990"/>
    <lineage>
        <taxon>Eukaryota</taxon>
        <taxon>Fungi</taxon>
        <taxon>Dikarya</taxon>
        <taxon>Basidiomycota</taxon>
        <taxon>Agaricomycotina</taxon>
        <taxon>Agaricomycetes</taxon>
        <taxon>Cantharellales</taxon>
        <taxon>Botryobasidiaceae</taxon>
        <taxon>Botryobasidium</taxon>
    </lineage>
</organism>
<evidence type="ECO:0000259" key="3">
    <source>
        <dbReference type="PROSITE" id="PS51770"/>
    </source>
</evidence>
<feature type="domain" description="HotDog ACOT-type" evidence="3">
    <location>
        <begin position="383"/>
        <end position="500"/>
    </location>
</feature>
<sequence length="547" mass="59595">MIAVGSPSDHHHVLVERCRPARAALSARRRRLHGRPAFGLAERPPRPPPPAADPGSKPIHESSVNVIYRVTADMTDEYDRIYGGVVLKIIDTVAGVAARRHAEMPCVTISLDRVVLIKELRLGDIMHVDASVNRAWGSSLEVGVKVIREDPQTGEQSYSCHAYLTFVAIAKGPASHSGPPPSLRLGGRVTSDTEAPKAPRPKLKHVIPHTTLEKKRYLLAGRRRALRMSMQTSPSEFLIPFRKEVLAMTYPGSTPEQVRSQEDQIVSVEAEMVADALETHDPTIRVDGDFVTGDPSVYGPEPPRVLLEDVRRILELKKSEANSPAGSSGAGTPNRMPLISHLSHLDAANDAEWVGSRSASPLPPSHSQDSSPPPEVIEEIAMEKTLVSALHIVFPQHANTVGVLFGGQLMEWMEKTSVIAAHRLKRDCAWATAGMDGLEFREAVATGEVLTFRAVVTKVFGSSIEVYCCSHADIPGSPTPLSTPRFTNECFFTLVALSPEASVPVSINARITFTPGSAAEKVSETADDRRAERLADRRMLVRVYGHN</sequence>
<feature type="region of interest" description="Disordered" evidence="2">
    <location>
        <begin position="355"/>
        <end position="374"/>
    </location>
</feature>
<protein>
    <recommendedName>
        <fullName evidence="3">HotDog ACOT-type domain-containing protein</fullName>
    </recommendedName>
</protein>
<evidence type="ECO:0000313" key="4">
    <source>
        <dbReference type="EMBL" id="KDQ11705.1"/>
    </source>
</evidence>
<dbReference type="PANTHER" id="PTHR11049:SF16">
    <property type="entry name" value="PROTEIN VDLD"/>
    <property type="match status" value="1"/>
</dbReference>
<name>A0A067MAH5_BOTB1</name>
<feature type="domain" description="HotDog ACOT-type" evidence="3">
    <location>
        <begin position="60"/>
        <end position="172"/>
    </location>
</feature>
<dbReference type="STRING" id="930990.A0A067MAH5"/>
<gene>
    <name evidence="4" type="ORF">BOTBODRAFT_177093</name>
</gene>
<dbReference type="InterPro" id="IPR033120">
    <property type="entry name" value="HOTDOG_ACOT"/>
</dbReference>
<evidence type="ECO:0000256" key="1">
    <source>
        <dbReference type="ARBA" id="ARBA00022801"/>
    </source>
</evidence>
<dbReference type="Pfam" id="PF03061">
    <property type="entry name" value="4HBT"/>
    <property type="match status" value="2"/>
</dbReference>
<dbReference type="Proteomes" id="UP000027195">
    <property type="component" value="Unassembled WGS sequence"/>
</dbReference>
<dbReference type="InParanoid" id="A0A067MAH5"/>
<proteinExistence type="predicted"/>
<evidence type="ECO:0000313" key="5">
    <source>
        <dbReference type="Proteomes" id="UP000027195"/>
    </source>
</evidence>
<dbReference type="PROSITE" id="PS51770">
    <property type="entry name" value="HOTDOG_ACOT"/>
    <property type="match status" value="2"/>
</dbReference>
<dbReference type="InterPro" id="IPR006683">
    <property type="entry name" value="Thioestr_dom"/>
</dbReference>
<dbReference type="GO" id="GO:0006637">
    <property type="term" value="P:acyl-CoA metabolic process"/>
    <property type="evidence" value="ECO:0007669"/>
    <property type="project" value="TreeGrafter"/>
</dbReference>
<feature type="region of interest" description="Disordered" evidence="2">
    <location>
        <begin position="175"/>
        <end position="200"/>
    </location>
</feature>
<dbReference type="PANTHER" id="PTHR11049">
    <property type="entry name" value="ACYL COENZYME A THIOESTER HYDROLASE"/>
    <property type="match status" value="1"/>
</dbReference>
<feature type="region of interest" description="Disordered" evidence="2">
    <location>
        <begin position="35"/>
        <end position="59"/>
    </location>
</feature>
<dbReference type="SUPFAM" id="SSF54637">
    <property type="entry name" value="Thioesterase/thiol ester dehydrase-isomerase"/>
    <property type="match status" value="2"/>
</dbReference>
<accession>A0A067MAH5</accession>
<dbReference type="AlphaFoldDB" id="A0A067MAH5"/>
<keyword evidence="5" id="KW-1185">Reference proteome</keyword>